<comment type="caution">
    <text evidence="6">The sequence shown here is derived from an EMBL/GenBank/DDBJ whole genome shotgun (WGS) entry which is preliminary data.</text>
</comment>
<evidence type="ECO:0000313" key="7">
    <source>
        <dbReference type="Proteomes" id="UP000251205"/>
    </source>
</evidence>
<organism evidence="6 7">
    <name type="scientific">Rhizobium tropici</name>
    <dbReference type="NCBI Taxonomy" id="398"/>
    <lineage>
        <taxon>Bacteria</taxon>
        <taxon>Pseudomonadati</taxon>
        <taxon>Pseudomonadota</taxon>
        <taxon>Alphaproteobacteria</taxon>
        <taxon>Hyphomicrobiales</taxon>
        <taxon>Rhizobiaceae</taxon>
        <taxon>Rhizobium/Agrobacterium group</taxon>
        <taxon>Rhizobium</taxon>
    </lineage>
</organism>
<dbReference type="Pfam" id="PF13564">
    <property type="entry name" value="DoxX_2"/>
    <property type="match status" value="1"/>
</dbReference>
<sequence>MSLPMKLFTGTTSLDTILVWLAAWAFLVGAVVNASGHPKIRAGFVQLRFPFWWCWVTAAFELATAVLLVTAGTRYIGIVLGACIMLVAIAAIFRIRNYRELPPPFVFLLLLALAGISGQV</sequence>
<dbReference type="Proteomes" id="UP000251205">
    <property type="component" value="Unassembled WGS sequence"/>
</dbReference>
<dbReference type="InterPro" id="IPR032808">
    <property type="entry name" value="DoxX"/>
</dbReference>
<comment type="subcellular location">
    <subcellularLocation>
        <location evidence="1">Membrane</location>
        <topology evidence="1">Multi-pass membrane protein</topology>
    </subcellularLocation>
</comment>
<keyword evidence="2 5" id="KW-0812">Transmembrane</keyword>
<dbReference type="AlphaFoldDB" id="A0A329Y6E8"/>
<reference evidence="6 7" key="1">
    <citation type="submission" date="2018-06" db="EMBL/GenBank/DDBJ databases">
        <title>Whole Genome Sequence of an efficient microsymbiont, Rhizobium tropici.</title>
        <authorList>
            <person name="Srinivasan R."/>
            <person name="Singh H.V."/>
            <person name="Srivastava R."/>
            <person name="Kumari B."/>
            <person name="Radhakrishna A."/>
        </authorList>
    </citation>
    <scope>NUCLEOTIDE SEQUENCE [LARGE SCALE GENOMIC DNA]</scope>
    <source>
        <strain evidence="6 7">IGFRI Rhizo-19</strain>
    </source>
</reference>
<dbReference type="OrthoDB" id="7595779at2"/>
<evidence type="ECO:0000256" key="3">
    <source>
        <dbReference type="ARBA" id="ARBA00022989"/>
    </source>
</evidence>
<feature type="transmembrane region" description="Helical" evidence="5">
    <location>
        <begin position="50"/>
        <end position="69"/>
    </location>
</feature>
<name>A0A329Y6E8_RHITR</name>
<evidence type="ECO:0000256" key="1">
    <source>
        <dbReference type="ARBA" id="ARBA00004141"/>
    </source>
</evidence>
<feature type="transmembrane region" description="Helical" evidence="5">
    <location>
        <begin position="76"/>
        <end position="95"/>
    </location>
</feature>
<dbReference type="GO" id="GO:0016020">
    <property type="term" value="C:membrane"/>
    <property type="evidence" value="ECO:0007669"/>
    <property type="project" value="UniProtKB-SubCell"/>
</dbReference>
<evidence type="ECO:0000313" key="6">
    <source>
        <dbReference type="EMBL" id="RAX39013.1"/>
    </source>
</evidence>
<keyword evidence="4 5" id="KW-0472">Membrane</keyword>
<gene>
    <name evidence="6" type="ORF">DQ393_23915</name>
</gene>
<protein>
    <recommendedName>
        <fullName evidence="8">DoxX-like protein</fullName>
    </recommendedName>
</protein>
<accession>A0A329Y6E8</accession>
<evidence type="ECO:0000256" key="5">
    <source>
        <dbReference type="SAM" id="Phobius"/>
    </source>
</evidence>
<keyword evidence="3 5" id="KW-1133">Transmembrane helix</keyword>
<proteinExistence type="predicted"/>
<evidence type="ECO:0008006" key="8">
    <source>
        <dbReference type="Google" id="ProtNLM"/>
    </source>
</evidence>
<feature type="transmembrane region" description="Helical" evidence="5">
    <location>
        <begin position="101"/>
        <end position="118"/>
    </location>
</feature>
<evidence type="ECO:0000256" key="2">
    <source>
        <dbReference type="ARBA" id="ARBA00022692"/>
    </source>
</evidence>
<dbReference type="EMBL" id="QMKK01000050">
    <property type="protein sequence ID" value="RAX39013.1"/>
    <property type="molecule type" value="Genomic_DNA"/>
</dbReference>
<evidence type="ECO:0000256" key="4">
    <source>
        <dbReference type="ARBA" id="ARBA00023136"/>
    </source>
</evidence>